<dbReference type="InterPro" id="IPR036291">
    <property type="entry name" value="NAD(P)-bd_dom_sf"/>
</dbReference>
<dbReference type="InterPro" id="IPR050259">
    <property type="entry name" value="SDR"/>
</dbReference>
<dbReference type="InterPro" id="IPR011284">
    <property type="entry name" value="3oxo_ACP_reduc"/>
</dbReference>
<dbReference type="Proteomes" id="UP000671910">
    <property type="component" value="Chromosome"/>
</dbReference>
<dbReference type="RefSeq" id="WP_166340106.1">
    <property type="nucleotide sequence ID" value="NZ_CP072829.1"/>
</dbReference>
<dbReference type="Gene3D" id="3.40.50.720">
    <property type="entry name" value="NAD(P)-binding Rossmann-like Domain"/>
    <property type="match status" value="1"/>
</dbReference>
<dbReference type="EMBL" id="WPCR01000010">
    <property type="protein sequence ID" value="NHM14724.1"/>
    <property type="molecule type" value="Genomic_DNA"/>
</dbReference>
<evidence type="ECO:0000256" key="9">
    <source>
        <dbReference type="RuleBase" id="RU366074"/>
    </source>
</evidence>
<dbReference type="NCBIfam" id="NF005559">
    <property type="entry name" value="PRK07231.1"/>
    <property type="match status" value="1"/>
</dbReference>
<dbReference type="EMBL" id="CP072829">
    <property type="protein sequence ID" value="QTU83772.1"/>
    <property type="molecule type" value="Genomic_DNA"/>
</dbReference>
<comment type="catalytic activity">
    <reaction evidence="6 9">
        <text>a (3R)-hydroxyacyl-[ACP] + NADP(+) = a 3-oxoacyl-[ACP] + NADPH + H(+)</text>
        <dbReference type="Rhea" id="RHEA:17397"/>
        <dbReference type="Rhea" id="RHEA-COMP:9916"/>
        <dbReference type="Rhea" id="RHEA-COMP:9945"/>
        <dbReference type="ChEBI" id="CHEBI:15378"/>
        <dbReference type="ChEBI" id="CHEBI:57783"/>
        <dbReference type="ChEBI" id="CHEBI:58349"/>
        <dbReference type="ChEBI" id="CHEBI:78776"/>
        <dbReference type="ChEBI" id="CHEBI:78827"/>
        <dbReference type="EC" id="1.1.1.100"/>
    </reaction>
</comment>
<dbReference type="NCBIfam" id="NF009466">
    <property type="entry name" value="PRK12826.1-2"/>
    <property type="match status" value="1"/>
</dbReference>
<evidence type="ECO:0000256" key="3">
    <source>
        <dbReference type="ARBA" id="ARBA00012948"/>
    </source>
</evidence>
<evidence type="ECO:0000313" key="13">
    <source>
        <dbReference type="Proteomes" id="UP000636394"/>
    </source>
</evidence>
<dbReference type="SMART" id="SM00822">
    <property type="entry name" value="PKS_KR"/>
    <property type="match status" value="1"/>
</dbReference>
<dbReference type="GO" id="GO:0051287">
    <property type="term" value="F:NAD binding"/>
    <property type="evidence" value="ECO:0007669"/>
    <property type="project" value="UniProtKB-UniRule"/>
</dbReference>
<sequence length="253" mass="25757">MQQPALTGASALVTGSSRGIGAAIARALAAQGANVCLNCSSEAGLQALAASAAELEREFGVKTCAVVGNVADPEDAKRLANETIDAFGTLDVLVNNAGITRDGLAVRMSDDDFAAVIDVNLKGTFNCCRAAVKPMMKQRRGRIVNLSSVVGIAGNAGQANYAASKAGVIGLTKSLAKELGSRNITVNAIAPGFIETDMTDALSDKQRDGLESAIALRRLGQAEEVAALAAFLASDSAAYITGQVIAIDGGMSL</sequence>
<evidence type="ECO:0000256" key="5">
    <source>
        <dbReference type="ARBA" id="ARBA00023002"/>
    </source>
</evidence>
<dbReference type="AlphaFoldDB" id="A0A9E6MPU1"/>
<gene>
    <name evidence="12" type="primary">fabG</name>
    <name evidence="11" type="ORF">GMI68_08125</name>
    <name evidence="12" type="ORF">J7S26_05125</name>
</gene>
<keyword evidence="9" id="KW-0275">Fatty acid biosynthesis</keyword>
<dbReference type="InterPro" id="IPR020904">
    <property type="entry name" value="Sc_DH/Rdtase_CS"/>
</dbReference>
<keyword evidence="9" id="KW-0444">Lipid biosynthesis</keyword>
<feature type="binding site" evidence="8">
    <location>
        <begin position="161"/>
        <end position="165"/>
    </location>
    <ligand>
        <name>NADP(+)</name>
        <dbReference type="ChEBI" id="CHEBI:58349"/>
    </ligand>
</feature>
<evidence type="ECO:0000259" key="10">
    <source>
        <dbReference type="SMART" id="SM00822"/>
    </source>
</evidence>
<evidence type="ECO:0000256" key="7">
    <source>
        <dbReference type="PIRSR" id="PIRSR611284-1"/>
    </source>
</evidence>
<keyword evidence="4 8" id="KW-0521">NADP</keyword>
<keyword evidence="9" id="KW-0276">Fatty acid metabolism</keyword>
<name>A0A9E6MPU1_9ACTN</name>
<evidence type="ECO:0000313" key="12">
    <source>
        <dbReference type="EMBL" id="QTU83772.1"/>
    </source>
</evidence>
<feature type="active site" description="Proton acceptor" evidence="7">
    <location>
        <position position="161"/>
    </location>
</feature>
<comment type="pathway">
    <text evidence="1 9">Lipid metabolism; fatty acid biosynthesis.</text>
</comment>
<evidence type="ECO:0000256" key="8">
    <source>
        <dbReference type="PIRSR" id="PIRSR611284-2"/>
    </source>
</evidence>
<dbReference type="NCBIfam" id="TIGR01830">
    <property type="entry name" value="3oxo_ACP_reduc"/>
    <property type="match status" value="1"/>
</dbReference>
<dbReference type="InterPro" id="IPR002347">
    <property type="entry name" value="SDR_fam"/>
</dbReference>
<evidence type="ECO:0000313" key="11">
    <source>
        <dbReference type="EMBL" id="NHM14724.1"/>
    </source>
</evidence>
<dbReference type="GO" id="GO:0006633">
    <property type="term" value="P:fatty acid biosynthetic process"/>
    <property type="evidence" value="ECO:0007669"/>
    <property type="project" value="UniProtKB-KW"/>
</dbReference>
<feature type="binding site" evidence="8">
    <location>
        <begin position="69"/>
        <end position="70"/>
    </location>
    <ligand>
        <name>NADP(+)</name>
        <dbReference type="ChEBI" id="CHEBI:58349"/>
    </ligand>
</feature>
<keyword evidence="13" id="KW-1185">Reference proteome</keyword>
<dbReference type="PRINTS" id="PR00081">
    <property type="entry name" value="GDHRDH"/>
</dbReference>
<feature type="binding site" evidence="8">
    <location>
        <position position="194"/>
    </location>
    <ligand>
        <name>NADP(+)</name>
        <dbReference type="ChEBI" id="CHEBI:58349"/>
    </ligand>
</feature>
<reference evidence="12" key="2">
    <citation type="submission" date="2021-04" db="EMBL/GenBank/DDBJ databases">
        <title>Novel species in family Eggerthellaceae.</title>
        <authorList>
            <person name="Zhang G."/>
        </authorList>
    </citation>
    <scope>NUCLEOTIDE SEQUENCE</scope>
    <source>
        <strain evidence="12">Zg-886</strain>
    </source>
</reference>
<evidence type="ECO:0000256" key="6">
    <source>
        <dbReference type="ARBA" id="ARBA00048508"/>
    </source>
</evidence>
<evidence type="ECO:0000256" key="1">
    <source>
        <dbReference type="ARBA" id="ARBA00005194"/>
    </source>
</evidence>
<dbReference type="PROSITE" id="PS00061">
    <property type="entry name" value="ADH_SHORT"/>
    <property type="match status" value="1"/>
</dbReference>
<feature type="binding site" evidence="8">
    <location>
        <begin position="15"/>
        <end position="18"/>
    </location>
    <ligand>
        <name>NADP(+)</name>
        <dbReference type="ChEBI" id="CHEBI:58349"/>
    </ligand>
</feature>
<dbReference type="InterPro" id="IPR057326">
    <property type="entry name" value="KR_dom"/>
</dbReference>
<keyword evidence="5 9" id="KW-0560">Oxidoreductase</keyword>
<dbReference type="FunFam" id="3.40.50.720:FF:000115">
    <property type="entry name" value="3-oxoacyl-[acyl-carrier-protein] reductase FabG"/>
    <property type="match status" value="1"/>
</dbReference>
<dbReference type="KEGG" id="ebz:J7S26_05125"/>
<comment type="function">
    <text evidence="9">Catalyzes the NADPH-dependent reduction of beta-ketoacyl-ACP substrates to beta-hydroxyacyl-ACP products, the first reductive step in the elongation cycle of fatty acid biosynthesis.</text>
</comment>
<proteinExistence type="inferred from homology"/>
<organism evidence="12 14">
    <name type="scientific">Xiamenia xianingshaonis</name>
    <dbReference type="NCBI Taxonomy" id="2682776"/>
    <lineage>
        <taxon>Bacteria</taxon>
        <taxon>Bacillati</taxon>
        <taxon>Actinomycetota</taxon>
        <taxon>Coriobacteriia</taxon>
        <taxon>Eggerthellales</taxon>
        <taxon>Eggerthellaceae</taxon>
        <taxon>Xiamenia</taxon>
    </lineage>
</organism>
<evidence type="ECO:0000313" key="14">
    <source>
        <dbReference type="Proteomes" id="UP000671910"/>
    </source>
</evidence>
<dbReference type="PANTHER" id="PTHR42879">
    <property type="entry name" value="3-OXOACYL-(ACYL-CARRIER-PROTEIN) REDUCTASE"/>
    <property type="match status" value="1"/>
</dbReference>
<accession>A0A9E6MPU1</accession>
<feature type="domain" description="Ketoreductase" evidence="10">
    <location>
        <begin position="9"/>
        <end position="192"/>
    </location>
</feature>
<protein>
    <recommendedName>
        <fullName evidence="3 9">3-oxoacyl-[acyl-carrier-protein] reductase</fullName>
        <ecNumber evidence="3 9">1.1.1.100</ecNumber>
    </recommendedName>
</protein>
<dbReference type="PANTHER" id="PTHR42879:SF2">
    <property type="entry name" value="3-OXOACYL-[ACYL-CARRIER-PROTEIN] REDUCTASE FABG"/>
    <property type="match status" value="1"/>
</dbReference>
<evidence type="ECO:0000256" key="4">
    <source>
        <dbReference type="ARBA" id="ARBA00022857"/>
    </source>
</evidence>
<dbReference type="SUPFAM" id="SSF51735">
    <property type="entry name" value="NAD(P)-binding Rossmann-fold domains"/>
    <property type="match status" value="1"/>
</dbReference>
<comment type="subunit">
    <text evidence="9">Homotetramer.</text>
</comment>
<dbReference type="PRINTS" id="PR00080">
    <property type="entry name" value="SDRFAMILY"/>
</dbReference>
<dbReference type="Pfam" id="PF13561">
    <property type="entry name" value="adh_short_C2"/>
    <property type="match status" value="1"/>
</dbReference>
<evidence type="ECO:0000256" key="2">
    <source>
        <dbReference type="ARBA" id="ARBA00006484"/>
    </source>
</evidence>
<dbReference type="Proteomes" id="UP000636394">
    <property type="component" value="Unassembled WGS sequence"/>
</dbReference>
<dbReference type="CDD" id="cd05333">
    <property type="entry name" value="BKR_SDR_c"/>
    <property type="match status" value="1"/>
</dbReference>
<reference evidence="11 13" key="1">
    <citation type="submission" date="2019-11" db="EMBL/GenBank/DDBJ databases">
        <title>Eggerthellaceae novel genus isolated from the rectal contents of marmort.</title>
        <authorList>
            <person name="Zhang G."/>
        </authorList>
    </citation>
    <scope>NUCLEOTIDE SEQUENCE [LARGE SCALE GENOMIC DNA]</scope>
    <source>
        <strain evidence="13">zg-886</strain>
        <strain evidence="11">Zg-886</strain>
    </source>
</reference>
<comment type="similarity">
    <text evidence="2 9">Belongs to the short-chain dehydrogenases/reductases (SDR) family.</text>
</comment>
<feature type="binding site" evidence="8">
    <location>
        <position position="96"/>
    </location>
    <ligand>
        <name>NADP(+)</name>
        <dbReference type="ChEBI" id="CHEBI:58349"/>
    </ligand>
</feature>
<dbReference type="EC" id="1.1.1.100" evidence="3 9"/>
<dbReference type="GO" id="GO:0004316">
    <property type="term" value="F:3-oxoacyl-[acyl-carrier-protein] reductase (NADPH) activity"/>
    <property type="evidence" value="ECO:0007669"/>
    <property type="project" value="UniProtKB-UniRule"/>
</dbReference>
<keyword evidence="9" id="KW-0443">Lipid metabolism</keyword>